<evidence type="ECO:0000256" key="1">
    <source>
        <dbReference type="ARBA" id="ARBA00009589"/>
    </source>
</evidence>
<dbReference type="AlphaFoldDB" id="A0A0G2AR17"/>
<dbReference type="Gene3D" id="1.10.40.40">
    <property type="entry name" value="Deoxyribonucleotidase, domain 2"/>
    <property type="match status" value="1"/>
</dbReference>
<dbReference type="GO" id="GO:0009223">
    <property type="term" value="P:pyrimidine deoxyribonucleotide catabolic process"/>
    <property type="evidence" value="ECO:0007669"/>
    <property type="project" value="TreeGrafter"/>
</dbReference>
<feature type="active site" description="Nucleophile" evidence="2">
    <location>
        <position position="10"/>
    </location>
</feature>
<reference evidence="3 4" key="1">
    <citation type="journal article" date="2015" name="Nature">
        <title>rRNA introns, odd ribosomes, and small enigmatic genomes across a large radiation of phyla.</title>
        <authorList>
            <person name="Brown C.T."/>
            <person name="Hug L.A."/>
            <person name="Thomas B.C."/>
            <person name="Sharon I."/>
            <person name="Castelle C.J."/>
            <person name="Singh A."/>
            <person name="Wilkins M.J."/>
            <person name="Williams K.H."/>
            <person name="Banfield J.F."/>
        </authorList>
    </citation>
    <scope>NUCLEOTIDE SEQUENCE [LARGE SCALE GENOMIC DNA]</scope>
</reference>
<dbReference type="GO" id="GO:0008253">
    <property type="term" value="F:5'-nucleotidase activity"/>
    <property type="evidence" value="ECO:0007669"/>
    <property type="project" value="InterPro"/>
</dbReference>
<dbReference type="PANTHER" id="PTHR16504">
    <property type="entry name" value="5'(3')-DEOXYRIBONUCLEOTIDASE"/>
    <property type="match status" value="1"/>
</dbReference>
<organism evidence="3 4">
    <name type="scientific">Candidatus Giovannonibacteria bacterium GW2011_GWA2_53_7</name>
    <dbReference type="NCBI Taxonomy" id="1618650"/>
    <lineage>
        <taxon>Bacteria</taxon>
        <taxon>Candidatus Giovannoniibacteriota</taxon>
    </lineage>
</organism>
<feature type="active site" description="Proton donor" evidence="2">
    <location>
        <position position="12"/>
    </location>
</feature>
<dbReference type="Pfam" id="PF06941">
    <property type="entry name" value="NT5C"/>
    <property type="match status" value="1"/>
</dbReference>
<dbReference type="SFLD" id="SFLDG01126">
    <property type="entry name" value="C1.2:_Nucleotidase_Like"/>
    <property type="match status" value="1"/>
</dbReference>
<evidence type="ECO:0000313" key="4">
    <source>
        <dbReference type="Proteomes" id="UP000034290"/>
    </source>
</evidence>
<dbReference type="SUPFAM" id="SSF56784">
    <property type="entry name" value="HAD-like"/>
    <property type="match status" value="1"/>
</dbReference>
<dbReference type="InterPro" id="IPR036412">
    <property type="entry name" value="HAD-like_sf"/>
</dbReference>
<dbReference type="SFLD" id="SFLDG01145">
    <property type="entry name" value="C1.2.1"/>
    <property type="match status" value="1"/>
</dbReference>
<dbReference type="PANTHER" id="PTHR16504:SF4">
    <property type="entry name" value="5'(3')-DEOXYRIBONUCLEOTIDASE"/>
    <property type="match status" value="1"/>
</dbReference>
<dbReference type="InterPro" id="IPR010708">
    <property type="entry name" value="5'(3')-deoxyribonucleotidase"/>
</dbReference>
<comment type="similarity">
    <text evidence="1">Belongs to the 5'(3')-deoxyribonucleotidase family.</text>
</comment>
<dbReference type="InterPro" id="IPR023214">
    <property type="entry name" value="HAD_sf"/>
</dbReference>
<accession>A0A0G2AR17</accession>
<dbReference type="Gene3D" id="3.40.50.1000">
    <property type="entry name" value="HAD superfamily/HAD-like"/>
    <property type="match status" value="1"/>
</dbReference>
<comment type="caution">
    <text evidence="3">The sequence shown here is derived from an EMBL/GenBank/DDBJ whole genome shotgun (WGS) entry which is preliminary data.</text>
</comment>
<gene>
    <name evidence="3" type="ORF">UY81_C0050G0002</name>
</gene>
<dbReference type="EMBL" id="LCRM01000050">
    <property type="protein sequence ID" value="KKW35194.1"/>
    <property type="molecule type" value="Genomic_DNA"/>
</dbReference>
<evidence type="ECO:0000256" key="2">
    <source>
        <dbReference type="PIRSR" id="PIRSR610708-1"/>
    </source>
</evidence>
<protein>
    <submittedName>
        <fullName evidence="3">Uncharacterized protein</fullName>
    </submittedName>
</protein>
<evidence type="ECO:0000313" key="3">
    <source>
        <dbReference type="EMBL" id="KKW35194.1"/>
    </source>
</evidence>
<sequence length="182" mass="21331">MNNTRIILIDQDGVIADYEKHMLDIFHQRHPDLLRLPKSALTLFETEKNYAPEYHRELEAIALEPGFFRNLPEIEGAIPALHDILSRGIDVRICTAPKKCFKHCTAEKMQWIKEHLGQEFAERTIITRDKTLVYGDILIDDKPEVTGAVVPTWEHILYDQEYNSTCTKRRLNWKNYKEVLEL</sequence>
<dbReference type="Proteomes" id="UP000034290">
    <property type="component" value="Unassembled WGS sequence"/>
</dbReference>
<name>A0A0G2AR17_9BACT</name>
<proteinExistence type="inferred from homology"/>
<dbReference type="SFLD" id="SFLDS00003">
    <property type="entry name" value="Haloacid_Dehalogenase"/>
    <property type="match status" value="1"/>
</dbReference>